<comment type="function">
    <text evidence="1">This subunit might be involved in maturation of a crRNA intermediate to its mature form.</text>
</comment>
<dbReference type="GO" id="GO:0003723">
    <property type="term" value="F:RNA binding"/>
    <property type="evidence" value="ECO:0007669"/>
    <property type="project" value="UniProtKB-KW"/>
</dbReference>
<dbReference type="PATRIC" id="fig|1388761.3.peg.1100"/>
<reference evidence="8 9" key="1">
    <citation type="journal article" date="2013" name="Genome Announc.">
        <title>Draft Genome Sequence of an Anaerobic and Extremophilic Bacterium, Caldanaerobacter yonseiensis, Isolated from a Geothermal Hot Stream.</title>
        <authorList>
            <person name="Lee S.J."/>
            <person name="Lee Y.J."/>
            <person name="Park G.S."/>
            <person name="Kim B.C."/>
            <person name="Lee S.J."/>
            <person name="Shin J.H."/>
            <person name="Lee D.W."/>
        </authorList>
    </citation>
    <scope>NUCLEOTIDE SEQUENCE [LARGE SCALE GENOMIC DNA]</scope>
    <source>
        <strain evidence="8 9">KB-1</strain>
    </source>
</reference>
<name>U5CQY2_CALSX</name>
<comment type="caution">
    <text evidence="8">The sequence shown here is derived from an EMBL/GenBank/DDBJ whole genome shotgun (WGS) entry which is preliminary data.</text>
</comment>
<dbReference type="InterPro" id="IPR010173">
    <property type="entry name" value="CRISPR-assoc_Csm5"/>
</dbReference>
<organism evidence="8 9">
    <name type="scientific">Caldanaerobacter subterraneus subsp. yonseiensis KB-1</name>
    <dbReference type="NCBI Taxonomy" id="1388761"/>
    <lineage>
        <taxon>Bacteria</taxon>
        <taxon>Bacillati</taxon>
        <taxon>Bacillota</taxon>
        <taxon>Clostridia</taxon>
        <taxon>Thermoanaerobacterales</taxon>
        <taxon>Thermoanaerobacteraceae</taxon>
        <taxon>Caldanaerobacter</taxon>
    </lineage>
</organism>
<accession>U5CQY2</accession>
<dbReference type="PANTHER" id="PTHR38007:SF1">
    <property type="entry name" value="CRISPR SYSTEM CMS PROTEIN CSM5"/>
    <property type="match status" value="1"/>
</dbReference>
<protein>
    <recommendedName>
        <fullName evidence="3">CRISPR system Cms protein Csm5</fullName>
    </recommendedName>
    <alternativeName>
        <fullName evidence="6">CRISPR type III A-associated protein Csm5</fullName>
    </alternativeName>
</protein>
<dbReference type="Proteomes" id="UP000016856">
    <property type="component" value="Unassembled WGS sequence"/>
</dbReference>
<dbReference type="PANTHER" id="PTHR38007">
    <property type="entry name" value="CRISPR SYSTEM CMS PROTEIN CSM5"/>
    <property type="match status" value="1"/>
</dbReference>
<dbReference type="RefSeq" id="WP_022587681.1">
    <property type="nucleotide sequence ID" value="NZ_AXDC01000012.1"/>
</dbReference>
<evidence type="ECO:0000256" key="2">
    <source>
        <dbReference type="ARBA" id="ARBA00006680"/>
    </source>
</evidence>
<keyword evidence="5" id="KW-0051">Antiviral defense</keyword>
<evidence type="ECO:0000256" key="4">
    <source>
        <dbReference type="ARBA" id="ARBA00022884"/>
    </source>
</evidence>
<evidence type="ECO:0000313" key="8">
    <source>
        <dbReference type="EMBL" id="ERM92368.1"/>
    </source>
</evidence>
<dbReference type="EMBL" id="AXDC01000012">
    <property type="protein sequence ID" value="ERM92368.1"/>
    <property type="molecule type" value="Genomic_DNA"/>
</dbReference>
<keyword evidence="4" id="KW-0694">RNA-binding</keyword>
<dbReference type="NCBIfam" id="TIGR01899">
    <property type="entry name" value="cas_TM1807_csm5"/>
    <property type="match status" value="1"/>
</dbReference>
<dbReference type="AlphaFoldDB" id="U5CQY2"/>
<gene>
    <name evidence="8" type="ORF">O163_05505</name>
</gene>
<dbReference type="GO" id="GO:0051607">
    <property type="term" value="P:defense response to virus"/>
    <property type="evidence" value="ECO:0007669"/>
    <property type="project" value="UniProtKB-KW"/>
</dbReference>
<proteinExistence type="inferred from homology"/>
<evidence type="ECO:0000313" key="9">
    <source>
        <dbReference type="Proteomes" id="UP000016856"/>
    </source>
</evidence>
<evidence type="ECO:0000256" key="5">
    <source>
        <dbReference type="ARBA" id="ARBA00023118"/>
    </source>
</evidence>
<sequence>MKYTAKLTALSPVFVGDEKGHRSPLEFFKEGPLVYVLSEDKLPEILLMLKKVNHFMGYVMNSPSPSLYKYFETISDSEKNLIIKNATLRAVPAAASSVKNLRLHICDPVTLNPYIPASSIKGALRSALMHYFISDNSEELRKHISKISRQSRGTIKKEEAGKVLDFYYFQNNKIRGNVKARKGANTDLMRIIKISDAFSKQKDISGIVRVKVVSLNRDRGYHFSKIKGKEEEIEIFIEAIRPGSEFIFELEIDDFLDSVIEGKNKHRSMKEMLIEALHLKSEQLIQEEKEFFEKAGLSNVKDYLEVLKKEGVNLRIGWGSGLLGTTAALLLKENERRILRDKFFQSRNSYIFPQSRKVVVTENEEISGTLGWCRLELITK</sequence>
<evidence type="ECO:0000259" key="7">
    <source>
        <dbReference type="Pfam" id="PF03787"/>
    </source>
</evidence>
<evidence type="ECO:0000256" key="1">
    <source>
        <dbReference type="ARBA" id="ARBA00003088"/>
    </source>
</evidence>
<evidence type="ECO:0000256" key="3">
    <source>
        <dbReference type="ARBA" id="ARBA00016113"/>
    </source>
</evidence>
<comment type="similarity">
    <text evidence="2">Belongs to the CRISPR-associated Csm5 family.</text>
</comment>
<evidence type="ECO:0000256" key="6">
    <source>
        <dbReference type="ARBA" id="ARBA00031720"/>
    </source>
</evidence>
<feature type="domain" description="CRISPR type III-associated protein" evidence="7">
    <location>
        <begin position="6"/>
        <end position="321"/>
    </location>
</feature>
<dbReference type="InterPro" id="IPR005537">
    <property type="entry name" value="RAMP_III_fam"/>
</dbReference>
<dbReference type="Pfam" id="PF03787">
    <property type="entry name" value="RAMPs"/>
    <property type="match status" value="1"/>
</dbReference>